<protein>
    <recommendedName>
        <fullName evidence="3">histidine kinase</fullName>
        <ecNumber evidence="3">2.7.13.3</ecNumber>
    </recommendedName>
</protein>
<keyword evidence="5" id="KW-0597">Phosphoprotein</keyword>
<feature type="transmembrane region" description="Helical" evidence="14">
    <location>
        <begin position="115"/>
        <end position="140"/>
    </location>
</feature>
<dbReference type="PRINTS" id="PR00344">
    <property type="entry name" value="BCTRLSENSOR"/>
</dbReference>
<evidence type="ECO:0000256" key="14">
    <source>
        <dbReference type="SAM" id="Phobius"/>
    </source>
</evidence>
<dbReference type="PANTHER" id="PTHR34220:SF7">
    <property type="entry name" value="SENSOR HISTIDINE KINASE YPDA"/>
    <property type="match status" value="1"/>
</dbReference>
<dbReference type="PROSITE" id="PS50109">
    <property type="entry name" value="HIS_KIN"/>
    <property type="match status" value="1"/>
</dbReference>
<feature type="transmembrane region" description="Helical" evidence="14">
    <location>
        <begin position="146"/>
        <end position="169"/>
    </location>
</feature>
<evidence type="ECO:0000256" key="7">
    <source>
        <dbReference type="ARBA" id="ARBA00022692"/>
    </source>
</evidence>
<evidence type="ECO:0000256" key="3">
    <source>
        <dbReference type="ARBA" id="ARBA00012438"/>
    </source>
</evidence>
<dbReference type="Pfam" id="PF06580">
    <property type="entry name" value="His_kinase"/>
    <property type="match status" value="1"/>
</dbReference>
<dbReference type="Gene3D" id="3.30.450.40">
    <property type="match status" value="1"/>
</dbReference>
<dbReference type="EC" id="2.7.13.3" evidence="3"/>
<dbReference type="RefSeq" id="WP_381437758.1">
    <property type="nucleotide sequence ID" value="NZ_JBHSNO010000009.1"/>
</dbReference>
<dbReference type="InterPro" id="IPR005467">
    <property type="entry name" value="His_kinase_dom"/>
</dbReference>
<dbReference type="Gene3D" id="3.30.565.10">
    <property type="entry name" value="Histidine kinase-like ATPase, C-terminal domain"/>
    <property type="match status" value="1"/>
</dbReference>
<organism evidence="16 17">
    <name type="scientific">Sporosarcina soli</name>
    <dbReference type="NCBI Taxonomy" id="334736"/>
    <lineage>
        <taxon>Bacteria</taxon>
        <taxon>Bacillati</taxon>
        <taxon>Bacillota</taxon>
        <taxon>Bacilli</taxon>
        <taxon>Bacillales</taxon>
        <taxon>Caryophanaceae</taxon>
        <taxon>Sporosarcina</taxon>
    </lineage>
</organism>
<evidence type="ECO:0000256" key="2">
    <source>
        <dbReference type="ARBA" id="ARBA00004651"/>
    </source>
</evidence>
<evidence type="ECO:0000256" key="9">
    <source>
        <dbReference type="ARBA" id="ARBA00022777"/>
    </source>
</evidence>
<evidence type="ECO:0000256" key="6">
    <source>
        <dbReference type="ARBA" id="ARBA00022679"/>
    </source>
</evidence>
<feature type="transmembrane region" description="Helical" evidence="14">
    <location>
        <begin position="176"/>
        <end position="202"/>
    </location>
</feature>
<keyword evidence="12" id="KW-0902">Two-component regulatory system</keyword>
<feature type="transmembrane region" description="Helical" evidence="14">
    <location>
        <begin position="43"/>
        <end position="63"/>
    </location>
</feature>
<keyword evidence="7 14" id="KW-0812">Transmembrane</keyword>
<evidence type="ECO:0000256" key="5">
    <source>
        <dbReference type="ARBA" id="ARBA00022553"/>
    </source>
</evidence>
<dbReference type="InterPro" id="IPR003594">
    <property type="entry name" value="HATPase_dom"/>
</dbReference>
<keyword evidence="4" id="KW-1003">Cell membrane</keyword>
<dbReference type="InterPro" id="IPR010559">
    <property type="entry name" value="Sig_transdc_His_kin_internal"/>
</dbReference>
<evidence type="ECO:0000259" key="15">
    <source>
        <dbReference type="PROSITE" id="PS50109"/>
    </source>
</evidence>
<evidence type="ECO:0000256" key="10">
    <source>
        <dbReference type="ARBA" id="ARBA00022840"/>
    </source>
</evidence>
<evidence type="ECO:0000256" key="11">
    <source>
        <dbReference type="ARBA" id="ARBA00022989"/>
    </source>
</evidence>
<feature type="transmembrane region" description="Helical" evidence="14">
    <location>
        <begin position="6"/>
        <end position="23"/>
    </location>
</feature>
<evidence type="ECO:0000256" key="13">
    <source>
        <dbReference type="ARBA" id="ARBA00023136"/>
    </source>
</evidence>
<dbReference type="SUPFAM" id="SSF55874">
    <property type="entry name" value="ATPase domain of HSP90 chaperone/DNA topoisomerase II/histidine kinase"/>
    <property type="match status" value="1"/>
</dbReference>
<dbReference type="Pfam" id="PF07694">
    <property type="entry name" value="5TM-5TMR_LYT"/>
    <property type="match status" value="1"/>
</dbReference>
<dbReference type="InterPro" id="IPR011620">
    <property type="entry name" value="Sig_transdc_His_kinase_LytS_TM"/>
</dbReference>
<dbReference type="InterPro" id="IPR036890">
    <property type="entry name" value="HATPase_C_sf"/>
</dbReference>
<evidence type="ECO:0000313" key="17">
    <source>
        <dbReference type="Proteomes" id="UP001596109"/>
    </source>
</evidence>
<evidence type="ECO:0000313" key="16">
    <source>
        <dbReference type="EMBL" id="MFC5590783.1"/>
    </source>
</evidence>
<keyword evidence="6" id="KW-0808">Transferase</keyword>
<dbReference type="InterPro" id="IPR003018">
    <property type="entry name" value="GAF"/>
</dbReference>
<keyword evidence="8" id="KW-0547">Nucleotide-binding</keyword>
<keyword evidence="11 14" id="KW-1133">Transmembrane helix</keyword>
<dbReference type="InterPro" id="IPR004358">
    <property type="entry name" value="Sig_transdc_His_kin-like_C"/>
</dbReference>
<comment type="caution">
    <text evidence="16">The sequence shown here is derived from an EMBL/GenBank/DDBJ whole genome shotgun (WGS) entry which is preliminary data.</text>
</comment>
<feature type="domain" description="Histidine kinase" evidence="15">
    <location>
        <begin position="473"/>
        <end position="576"/>
    </location>
</feature>
<evidence type="ECO:0000256" key="8">
    <source>
        <dbReference type="ARBA" id="ARBA00022741"/>
    </source>
</evidence>
<evidence type="ECO:0000256" key="1">
    <source>
        <dbReference type="ARBA" id="ARBA00000085"/>
    </source>
</evidence>
<dbReference type="SMART" id="SM00387">
    <property type="entry name" value="HATPase_c"/>
    <property type="match status" value="1"/>
</dbReference>
<dbReference type="Pfam" id="PF01590">
    <property type="entry name" value="GAF"/>
    <property type="match status" value="1"/>
</dbReference>
<sequence>MLDLLVVMLERVGLIIAVAFILTRVPFFKDMVHHVKLSRKQEFIAILFFGFFGIAGTYFGVAFNTNTLHFNSVEMELAKEEAIANSRVIGVVVAGLLGGYRLGIGAGLIAGIHRMTLGGFTAVSCGLSTIVAGILAGVVYRKRKDLTPLTVFGIGALAEAMQMSVILLLSKPFDKAFALVEVIGIPMILANGVGTALFLLIVHNVMHEQEKVTALQAQKTLRIANQTLGYLRKGMSNDTAQAVCTILYRELEPSAVAITNKTNILAHIGIASDHHQINSPIRTEKTKEVIQRGELIVVNDGTIHCDYADCPLGAAVIAPLVQRGETVGTLKLYYPSEKVITDVTMELIDGLSSLLSNQLEIAETDHAYQLAKEAEIKALQAQINPHFLFNSMNIIVSLIRTDPDQARKLLNSLSYFLRQNVTGTTVSKISLKQELSHVRAYLEIIEARFIDRLTILYDVDDRLLAEQIPPFTLQPLVENAIHHGIRDMEHGCIIKISIQSVDQEIEIRIEDNGKGISPERIAMIGSEKVDSETGTGMGIYNINRRLMMTFGDQAALSITSERNEGTTLSFRIPKMEVRDRCEQSGH</sequence>
<feature type="transmembrane region" description="Helical" evidence="14">
    <location>
        <begin position="83"/>
        <end position="103"/>
    </location>
</feature>
<accession>A0ABW0TPN2</accession>
<proteinExistence type="predicted"/>
<keyword evidence="9" id="KW-0418">Kinase</keyword>
<name>A0ABW0TPN2_9BACL</name>
<dbReference type="InterPro" id="IPR050640">
    <property type="entry name" value="Bact_2-comp_sensor_kinase"/>
</dbReference>
<keyword evidence="16" id="KW-0675">Receptor</keyword>
<comment type="catalytic activity">
    <reaction evidence="1">
        <text>ATP + protein L-histidine = ADP + protein N-phospho-L-histidine.</text>
        <dbReference type="EC" id="2.7.13.3"/>
    </reaction>
</comment>
<dbReference type="Pfam" id="PF02518">
    <property type="entry name" value="HATPase_c"/>
    <property type="match status" value="1"/>
</dbReference>
<evidence type="ECO:0000256" key="12">
    <source>
        <dbReference type="ARBA" id="ARBA00023012"/>
    </source>
</evidence>
<dbReference type="PANTHER" id="PTHR34220">
    <property type="entry name" value="SENSOR HISTIDINE KINASE YPDA"/>
    <property type="match status" value="1"/>
</dbReference>
<evidence type="ECO:0000256" key="4">
    <source>
        <dbReference type="ARBA" id="ARBA00022475"/>
    </source>
</evidence>
<keyword evidence="10" id="KW-0067">ATP-binding</keyword>
<gene>
    <name evidence="16" type="ORF">ACFPRA_17930</name>
</gene>
<dbReference type="EMBL" id="JBHSNO010000009">
    <property type="protein sequence ID" value="MFC5590783.1"/>
    <property type="molecule type" value="Genomic_DNA"/>
</dbReference>
<keyword evidence="13 14" id="KW-0472">Membrane</keyword>
<dbReference type="SUPFAM" id="SSF55781">
    <property type="entry name" value="GAF domain-like"/>
    <property type="match status" value="1"/>
</dbReference>
<dbReference type="InterPro" id="IPR029016">
    <property type="entry name" value="GAF-like_dom_sf"/>
</dbReference>
<reference evidence="17" key="1">
    <citation type="journal article" date="2019" name="Int. J. Syst. Evol. Microbiol.">
        <title>The Global Catalogue of Microorganisms (GCM) 10K type strain sequencing project: providing services to taxonomists for standard genome sequencing and annotation.</title>
        <authorList>
            <consortium name="The Broad Institute Genomics Platform"/>
            <consortium name="The Broad Institute Genome Sequencing Center for Infectious Disease"/>
            <person name="Wu L."/>
            <person name="Ma J."/>
        </authorList>
    </citation>
    <scope>NUCLEOTIDE SEQUENCE [LARGE SCALE GENOMIC DNA]</scope>
    <source>
        <strain evidence="17">CGMCC 4.1434</strain>
    </source>
</reference>
<keyword evidence="17" id="KW-1185">Reference proteome</keyword>
<comment type="subcellular location">
    <subcellularLocation>
        <location evidence="2">Cell membrane</location>
        <topology evidence="2">Multi-pass membrane protein</topology>
    </subcellularLocation>
</comment>
<dbReference type="Proteomes" id="UP001596109">
    <property type="component" value="Unassembled WGS sequence"/>
</dbReference>